<accession>A0A0D7AHQ9</accession>
<dbReference type="AlphaFoldDB" id="A0A0D7AHQ9"/>
<name>A0A0D7AHQ9_9AGAR</name>
<dbReference type="OrthoDB" id="3183767at2759"/>
<evidence type="ECO:0000256" key="1">
    <source>
        <dbReference type="SAM" id="MobiDB-lite"/>
    </source>
</evidence>
<dbReference type="EMBL" id="KN881675">
    <property type="protein sequence ID" value="KIY50699.1"/>
    <property type="molecule type" value="Genomic_DNA"/>
</dbReference>
<feature type="compositionally biased region" description="Basic and acidic residues" evidence="1">
    <location>
        <begin position="298"/>
        <end position="316"/>
    </location>
</feature>
<dbReference type="Proteomes" id="UP000054144">
    <property type="component" value="Unassembled WGS sequence"/>
</dbReference>
<evidence type="ECO:0000313" key="2">
    <source>
        <dbReference type="EMBL" id="KIY50699.1"/>
    </source>
</evidence>
<proteinExistence type="predicted"/>
<organism evidence="2 3">
    <name type="scientific">Fistulina hepatica ATCC 64428</name>
    <dbReference type="NCBI Taxonomy" id="1128425"/>
    <lineage>
        <taxon>Eukaryota</taxon>
        <taxon>Fungi</taxon>
        <taxon>Dikarya</taxon>
        <taxon>Basidiomycota</taxon>
        <taxon>Agaricomycotina</taxon>
        <taxon>Agaricomycetes</taxon>
        <taxon>Agaricomycetidae</taxon>
        <taxon>Agaricales</taxon>
        <taxon>Fistulinaceae</taxon>
        <taxon>Fistulina</taxon>
    </lineage>
</organism>
<feature type="region of interest" description="Disordered" evidence="1">
    <location>
        <begin position="253"/>
        <end position="327"/>
    </location>
</feature>
<reference evidence="2 3" key="1">
    <citation type="journal article" date="2015" name="Fungal Genet. Biol.">
        <title>Evolution of novel wood decay mechanisms in Agaricales revealed by the genome sequences of Fistulina hepatica and Cylindrobasidium torrendii.</title>
        <authorList>
            <person name="Floudas D."/>
            <person name="Held B.W."/>
            <person name="Riley R."/>
            <person name="Nagy L.G."/>
            <person name="Koehler G."/>
            <person name="Ransdell A.S."/>
            <person name="Younus H."/>
            <person name="Chow J."/>
            <person name="Chiniquy J."/>
            <person name="Lipzen A."/>
            <person name="Tritt A."/>
            <person name="Sun H."/>
            <person name="Haridas S."/>
            <person name="LaButti K."/>
            <person name="Ohm R.A."/>
            <person name="Kues U."/>
            <person name="Blanchette R.A."/>
            <person name="Grigoriev I.V."/>
            <person name="Minto R.E."/>
            <person name="Hibbett D.S."/>
        </authorList>
    </citation>
    <scope>NUCLEOTIDE SEQUENCE [LARGE SCALE GENOMIC DNA]</scope>
    <source>
        <strain evidence="2 3">ATCC 64428</strain>
    </source>
</reference>
<sequence length="327" mass="37006">MAIDPFAAKRIQKHFTISQSHRVSHKLGAFAQKYRGDPAVKNFTSLLRRHILGRLSGCEFDGDDHSDFSSDDLATIHILNQQIYEVRTCQVSYMTYNICHNYDIIHSVFNSKNYAKWLGSIDTTPHCDEDAVPSPIIQKCDVMVLAPETEDGLPTHPYWYAWMEFLWVHWFGDEHGYCSGPRAARLPKIIQGCHLIPCFKEDWDNALLCYSPSIARPIGDQDDCGGIGHPETNTLDLTVFRRSTSDGSIYIDAVKDDEEDDDGGAEVEDNSSDIELEQDNNDLDEDDNGMDDGEGDFPPEHVDSDWDTDNDSKCILDDDNWDGLTNF</sequence>
<feature type="compositionally biased region" description="Acidic residues" evidence="1">
    <location>
        <begin position="255"/>
        <end position="297"/>
    </location>
</feature>
<gene>
    <name evidence="2" type="ORF">FISHEDRAFT_71733</name>
</gene>
<protein>
    <submittedName>
        <fullName evidence="2">Uncharacterized protein</fullName>
    </submittedName>
</protein>
<evidence type="ECO:0000313" key="3">
    <source>
        <dbReference type="Proteomes" id="UP000054144"/>
    </source>
</evidence>
<keyword evidence="3" id="KW-1185">Reference proteome</keyword>